<organism evidence="2 3">
    <name type="scientific">Candidatus Nitrospira allomarina</name>
    <dbReference type="NCBI Taxonomy" id="3020900"/>
    <lineage>
        <taxon>Bacteria</taxon>
        <taxon>Pseudomonadati</taxon>
        <taxon>Nitrospirota</taxon>
        <taxon>Nitrospiria</taxon>
        <taxon>Nitrospirales</taxon>
        <taxon>Nitrospiraceae</taxon>
        <taxon>Nitrospira</taxon>
    </lineage>
</organism>
<feature type="domain" description="DUF5069" evidence="1">
    <location>
        <begin position="4"/>
        <end position="137"/>
    </location>
</feature>
<sequence length="139" mass="16085">MMKLRRPQETLAGCCWLARMADKVRASREGSFPFLYRLSLGSPIGIDGYFLRHFRLSFRQFRNAVIETHTDQNLEQWFLGQPGVNSSAISSWNDFAPKLGTPGYPVSFVRHLIKWFVYPKSIRNPVNSLFEMIEQDEAP</sequence>
<dbReference type="InterPro" id="IPR031849">
    <property type="entry name" value="DUF5069"/>
</dbReference>
<accession>A0AA96GHT4</accession>
<protein>
    <submittedName>
        <fullName evidence="2">DUF5069 domain-containing protein</fullName>
    </submittedName>
</protein>
<dbReference type="AlphaFoldDB" id="A0AA96GHT4"/>
<reference evidence="2 3" key="1">
    <citation type="submission" date="2023-01" db="EMBL/GenBank/DDBJ databases">
        <title>Cultivation and genomic characterization of new, ubiquitous marine nitrite-oxidizing bacteria from the Nitrospirales.</title>
        <authorList>
            <person name="Mueller A.J."/>
            <person name="Daebeler A."/>
            <person name="Herbold C.W."/>
            <person name="Kirkegaard R.H."/>
            <person name="Daims H."/>
        </authorList>
    </citation>
    <scope>NUCLEOTIDE SEQUENCE [LARGE SCALE GENOMIC DNA]</scope>
    <source>
        <strain evidence="2 3">VA</strain>
    </source>
</reference>
<dbReference type="EMBL" id="CP116967">
    <property type="protein sequence ID" value="WNM57971.1"/>
    <property type="molecule type" value="Genomic_DNA"/>
</dbReference>
<proteinExistence type="predicted"/>
<dbReference type="RefSeq" id="WP_312643119.1">
    <property type="nucleotide sequence ID" value="NZ_CP116967.1"/>
</dbReference>
<evidence type="ECO:0000313" key="2">
    <source>
        <dbReference type="EMBL" id="WNM57971.1"/>
    </source>
</evidence>
<dbReference type="Proteomes" id="UP001302719">
    <property type="component" value="Chromosome"/>
</dbReference>
<evidence type="ECO:0000313" key="3">
    <source>
        <dbReference type="Proteomes" id="UP001302719"/>
    </source>
</evidence>
<keyword evidence="3" id="KW-1185">Reference proteome</keyword>
<dbReference type="Pfam" id="PF16798">
    <property type="entry name" value="DUF5069"/>
    <property type="match status" value="1"/>
</dbReference>
<name>A0AA96GHT4_9BACT</name>
<evidence type="ECO:0000259" key="1">
    <source>
        <dbReference type="Pfam" id="PF16798"/>
    </source>
</evidence>
<gene>
    <name evidence="2" type="ORF">PP769_18675</name>
</gene>
<dbReference type="KEGG" id="nall:PP769_18675"/>